<dbReference type="STRING" id="1386089.N865_10955"/>
<organism evidence="4 5">
    <name type="scientific">Intrasporangium oryzae NRRL B-24470</name>
    <dbReference type="NCBI Taxonomy" id="1386089"/>
    <lineage>
        <taxon>Bacteria</taxon>
        <taxon>Bacillati</taxon>
        <taxon>Actinomycetota</taxon>
        <taxon>Actinomycetes</taxon>
        <taxon>Micrococcales</taxon>
        <taxon>Intrasporangiaceae</taxon>
        <taxon>Intrasporangium</taxon>
    </lineage>
</organism>
<evidence type="ECO:0000259" key="3">
    <source>
        <dbReference type="PROSITE" id="PS51186"/>
    </source>
</evidence>
<sequence length="168" mass="18492">MAYELSPLRETDAETLGPLHNRIWREAYAGLLPADVLDSRDDSESTARWRMRALAHERLGTSPEGCTTWVARDEDGVAIGWIGVAAARDDDAPAPTELWSLYVAPEHQGRGAAQVLTDAMLPDGPAYLWVLEGNERAIAFYRKLGFETDGATKELGDSGAFELRMSRT</sequence>
<dbReference type="InterPro" id="IPR050832">
    <property type="entry name" value="Bact_Acetyltransf"/>
</dbReference>
<dbReference type="Pfam" id="PF00583">
    <property type="entry name" value="Acetyltransf_1"/>
    <property type="match status" value="1"/>
</dbReference>
<keyword evidence="2" id="KW-0012">Acyltransferase</keyword>
<evidence type="ECO:0000313" key="4">
    <source>
        <dbReference type="EMBL" id="EWT01322.1"/>
    </source>
</evidence>
<dbReference type="AlphaFoldDB" id="W9G7R6"/>
<dbReference type="PROSITE" id="PS51186">
    <property type="entry name" value="GNAT"/>
    <property type="match status" value="1"/>
</dbReference>
<evidence type="ECO:0000313" key="5">
    <source>
        <dbReference type="Proteomes" id="UP000019489"/>
    </source>
</evidence>
<keyword evidence="5" id="KW-1185">Reference proteome</keyword>
<dbReference type="SUPFAM" id="SSF55729">
    <property type="entry name" value="Acyl-CoA N-acyltransferases (Nat)"/>
    <property type="match status" value="1"/>
</dbReference>
<dbReference type="RefSeq" id="WP_034806251.1">
    <property type="nucleotide sequence ID" value="NZ_AWSA01000024.1"/>
</dbReference>
<dbReference type="GO" id="GO:0016747">
    <property type="term" value="F:acyltransferase activity, transferring groups other than amino-acyl groups"/>
    <property type="evidence" value="ECO:0007669"/>
    <property type="project" value="InterPro"/>
</dbReference>
<comment type="caution">
    <text evidence="4">The sequence shown here is derived from an EMBL/GenBank/DDBJ whole genome shotgun (WGS) entry which is preliminary data.</text>
</comment>
<evidence type="ECO:0000256" key="1">
    <source>
        <dbReference type="ARBA" id="ARBA00022679"/>
    </source>
</evidence>
<dbReference type="PANTHER" id="PTHR43877:SF1">
    <property type="entry name" value="ACETYLTRANSFERASE"/>
    <property type="match status" value="1"/>
</dbReference>
<accession>W9G7R6</accession>
<name>W9G7R6_9MICO</name>
<dbReference type="CDD" id="cd04301">
    <property type="entry name" value="NAT_SF"/>
    <property type="match status" value="1"/>
</dbReference>
<dbReference type="PATRIC" id="fig|1386089.3.peg.2467"/>
<gene>
    <name evidence="4" type="ORF">N865_10955</name>
</gene>
<protein>
    <submittedName>
        <fullName evidence="4">GCN5 family acetyltransferase</fullName>
    </submittedName>
</protein>
<keyword evidence="1 4" id="KW-0808">Transferase</keyword>
<feature type="domain" description="N-acetyltransferase" evidence="3">
    <location>
        <begin position="3"/>
        <end position="168"/>
    </location>
</feature>
<dbReference type="OrthoDB" id="5243635at2"/>
<reference evidence="4 5" key="1">
    <citation type="submission" date="2013-08" db="EMBL/GenBank/DDBJ databases">
        <title>Intrasporangium oryzae NRRL B-24470.</title>
        <authorList>
            <person name="Liu H."/>
            <person name="Wang G."/>
        </authorList>
    </citation>
    <scope>NUCLEOTIDE SEQUENCE [LARGE SCALE GENOMIC DNA]</scope>
    <source>
        <strain evidence="4 5">NRRL B-24470</strain>
    </source>
</reference>
<dbReference type="Proteomes" id="UP000019489">
    <property type="component" value="Unassembled WGS sequence"/>
</dbReference>
<dbReference type="Gene3D" id="3.40.630.30">
    <property type="match status" value="1"/>
</dbReference>
<dbReference type="InterPro" id="IPR000182">
    <property type="entry name" value="GNAT_dom"/>
</dbReference>
<dbReference type="eggNOG" id="COG0456">
    <property type="taxonomic scope" value="Bacteria"/>
</dbReference>
<dbReference type="InterPro" id="IPR016181">
    <property type="entry name" value="Acyl_CoA_acyltransferase"/>
</dbReference>
<evidence type="ECO:0000256" key="2">
    <source>
        <dbReference type="ARBA" id="ARBA00023315"/>
    </source>
</evidence>
<proteinExistence type="predicted"/>
<dbReference type="EMBL" id="AWSA01000024">
    <property type="protein sequence ID" value="EWT01322.1"/>
    <property type="molecule type" value="Genomic_DNA"/>
</dbReference>
<dbReference type="PANTHER" id="PTHR43877">
    <property type="entry name" value="AMINOALKYLPHOSPHONATE N-ACETYLTRANSFERASE-RELATED-RELATED"/>
    <property type="match status" value="1"/>
</dbReference>